<evidence type="ECO:0000256" key="8">
    <source>
        <dbReference type="ARBA" id="ARBA00023004"/>
    </source>
</evidence>
<dbReference type="SFLD" id="SFLDS00029">
    <property type="entry name" value="Radical_SAM"/>
    <property type="match status" value="1"/>
</dbReference>
<keyword evidence="8" id="KW-0408">Iron</keyword>
<evidence type="ECO:0000256" key="2">
    <source>
        <dbReference type="ARBA" id="ARBA00001966"/>
    </source>
</evidence>
<sequence>MEYHAYTPDHFDRIAELGCLSAEYRFGMKVVSQVLPFRVNRYVIDELIDWGKVPHDPMFRLVFPDPGMLLPDDFKQIASLLASGADRQALDRAVHEIRLRLNPHPAGQQTLNVPCLDGHKLPGLQHKYRETVLFFPRLGQTCHSYCSFCFRWPQFVCERDMRIMGPRTPGLFDYLRRHSEVTDLLVTGGDPLVMKAASLAEFLEPLLSPEFAHLQTIRIGTKSLSFWPYRFLTDRDADDLLRLFERLVKGGKHLAVMAHYNHWRELETEVARRAIERVKATGATIRTQSPVVAHVNDDPQVWVRLWQTQVRLGMVPYYLFVARDTGARHYFAIPLERCWQIYRQAIQKLSGLARTVRGPSMSAGPGKVEIQGVAEVGQEKVFVLRFIQARNPDWAQRPFFARYDPAAIWLDQLRPAFGRESFFYTEEYNAMQKSGGMKSGEA</sequence>
<evidence type="ECO:0000313" key="10">
    <source>
        <dbReference type="EMBL" id="ABA88003.1"/>
    </source>
</evidence>
<organism evidence="10 11">
    <name type="scientific">Syntrophotalea carbinolica (strain DSM 2380 / NBRC 103641 / GraBd1)</name>
    <name type="common">Pelobacter carbinolicus</name>
    <dbReference type="NCBI Taxonomy" id="338963"/>
    <lineage>
        <taxon>Bacteria</taxon>
        <taxon>Pseudomonadati</taxon>
        <taxon>Thermodesulfobacteriota</taxon>
        <taxon>Desulfuromonadia</taxon>
        <taxon>Desulfuromonadales</taxon>
        <taxon>Syntrophotaleaceae</taxon>
        <taxon>Syntrophotalea</taxon>
    </lineage>
</organism>
<reference evidence="10 11" key="2">
    <citation type="journal article" date="2012" name="BMC Genomics">
        <title>The genome of Pelobacter carbinolicus reveals surprising metabolic capabilities and physiological features.</title>
        <authorList>
            <person name="Aklujkar M."/>
            <person name="Haveman S.A."/>
            <person name="Didonato R.Jr."/>
            <person name="Chertkov O."/>
            <person name="Han C.S."/>
            <person name="Land M.L."/>
            <person name="Brown P."/>
            <person name="Lovley D.R."/>
        </authorList>
    </citation>
    <scope>NUCLEOTIDE SEQUENCE [LARGE SCALE GENOMIC DNA]</scope>
    <source>
        <strain evidence="11">DSM 2380 / NBRC 103641 / GraBd1</strain>
    </source>
</reference>
<proteinExistence type="inferred from homology"/>
<dbReference type="RefSeq" id="WP_011340446.1">
    <property type="nucleotide sequence ID" value="NC_007498.2"/>
</dbReference>
<gene>
    <name evidence="10" type="ordered locus">Pcar_0744</name>
</gene>
<dbReference type="AlphaFoldDB" id="Q3A6K4"/>
<name>Q3A6K4_SYNC1</name>
<evidence type="ECO:0000256" key="4">
    <source>
        <dbReference type="ARBA" id="ARBA00022485"/>
    </source>
</evidence>
<evidence type="ECO:0000313" key="11">
    <source>
        <dbReference type="Proteomes" id="UP000002534"/>
    </source>
</evidence>
<accession>Q3A6K4</accession>
<keyword evidence="7" id="KW-0663">Pyridoxal phosphate</keyword>
<keyword evidence="4" id="KW-0004">4Fe-4S</keyword>
<dbReference type="GO" id="GO:0051539">
    <property type="term" value="F:4 iron, 4 sulfur cluster binding"/>
    <property type="evidence" value="ECO:0007669"/>
    <property type="project" value="UniProtKB-KW"/>
</dbReference>
<dbReference type="Proteomes" id="UP000002534">
    <property type="component" value="Chromosome"/>
</dbReference>
<dbReference type="PANTHER" id="PTHR30538">
    <property type="entry name" value="LYSINE 2,3-AMINOMUTASE-RELATED"/>
    <property type="match status" value="1"/>
</dbReference>
<dbReference type="InterPro" id="IPR003739">
    <property type="entry name" value="Lys_aminomutase/Glu_NH3_mut"/>
</dbReference>
<keyword evidence="9" id="KW-0411">Iron-sulfur</keyword>
<evidence type="ECO:0000256" key="9">
    <source>
        <dbReference type="ARBA" id="ARBA00023014"/>
    </source>
</evidence>
<dbReference type="HOGENOM" id="CLU_032161_3_0_7"/>
<dbReference type="OrthoDB" id="9768064at2"/>
<reference evidence="11" key="1">
    <citation type="submission" date="2005-10" db="EMBL/GenBank/DDBJ databases">
        <title>Complete sequence of Pelobacter carbinolicus DSM 2380.</title>
        <authorList>
            <person name="Copeland A."/>
            <person name="Lucas S."/>
            <person name="Lapidus A."/>
            <person name="Barry K."/>
            <person name="Detter J.C."/>
            <person name="Glavina T."/>
            <person name="Hammon N."/>
            <person name="Israni S."/>
            <person name="Pitluck S."/>
            <person name="Chertkov O."/>
            <person name="Schmutz J."/>
            <person name="Larimer F."/>
            <person name="Land M."/>
            <person name="Kyrpides N."/>
            <person name="Ivanova N."/>
            <person name="Richardson P."/>
        </authorList>
    </citation>
    <scope>NUCLEOTIDE SEQUENCE [LARGE SCALE GENOMIC DNA]</scope>
    <source>
        <strain evidence="11">DSM 2380 / NBRC 103641 / GraBd1</strain>
    </source>
</reference>
<evidence type="ECO:0000256" key="5">
    <source>
        <dbReference type="ARBA" id="ARBA00022691"/>
    </source>
</evidence>
<evidence type="ECO:0000256" key="3">
    <source>
        <dbReference type="ARBA" id="ARBA00008703"/>
    </source>
</evidence>
<keyword evidence="6" id="KW-0479">Metal-binding</keyword>
<dbReference type="InterPro" id="IPR013785">
    <property type="entry name" value="Aldolase_TIM"/>
</dbReference>
<dbReference type="GO" id="GO:0003824">
    <property type="term" value="F:catalytic activity"/>
    <property type="evidence" value="ECO:0007669"/>
    <property type="project" value="InterPro"/>
</dbReference>
<dbReference type="eggNOG" id="COG1509">
    <property type="taxonomic scope" value="Bacteria"/>
</dbReference>
<keyword evidence="5" id="KW-0949">S-adenosyl-L-methionine</keyword>
<dbReference type="SFLD" id="SFLDG01070">
    <property type="entry name" value="PLP-dependent"/>
    <property type="match status" value="1"/>
</dbReference>
<dbReference type="Gene3D" id="3.20.20.70">
    <property type="entry name" value="Aldolase class I"/>
    <property type="match status" value="1"/>
</dbReference>
<evidence type="ECO:0000256" key="1">
    <source>
        <dbReference type="ARBA" id="ARBA00001933"/>
    </source>
</evidence>
<dbReference type="InterPro" id="IPR058240">
    <property type="entry name" value="rSAM_sf"/>
</dbReference>
<comment type="cofactor">
    <cofactor evidence="2">
        <name>[4Fe-4S] cluster</name>
        <dbReference type="ChEBI" id="CHEBI:49883"/>
    </cofactor>
</comment>
<evidence type="ECO:0000256" key="7">
    <source>
        <dbReference type="ARBA" id="ARBA00022898"/>
    </source>
</evidence>
<dbReference type="InterPro" id="IPR007197">
    <property type="entry name" value="rSAM"/>
</dbReference>
<evidence type="ECO:0000256" key="6">
    <source>
        <dbReference type="ARBA" id="ARBA00022723"/>
    </source>
</evidence>
<dbReference type="SUPFAM" id="SSF102114">
    <property type="entry name" value="Radical SAM enzymes"/>
    <property type="match status" value="1"/>
</dbReference>
<dbReference type="EMBL" id="CP000142">
    <property type="protein sequence ID" value="ABA88003.1"/>
    <property type="molecule type" value="Genomic_DNA"/>
</dbReference>
<dbReference type="STRING" id="338963.Pcar_0744"/>
<dbReference type="GO" id="GO:0046872">
    <property type="term" value="F:metal ion binding"/>
    <property type="evidence" value="ECO:0007669"/>
    <property type="project" value="UniProtKB-KW"/>
</dbReference>
<comment type="similarity">
    <text evidence="3">Belongs to the radical SAM superfamily. KamA family.</text>
</comment>
<protein>
    <submittedName>
        <fullName evidence="10">Radical SAM domain iron-sulfur cluster-binding oxidoreductase</fullName>
    </submittedName>
</protein>
<dbReference type="PANTHER" id="PTHR30538:SF0">
    <property type="entry name" value="L-LYSINE 2,3-AMINOMUTASE AQ_1632-RELATED"/>
    <property type="match status" value="1"/>
</dbReference>
<keyword evidence="11" id="KW-1185">Reference proteome</keyword>
<comment type="cofactor">
    <cofactor evidence="1">
        <name>pyridoxal 5'-phosphate</name>
        <dbReference type="ChEBI" id="CHEBI:597326"/>
    </cofactor>
</comment>
<dbReference type="KEGG" id="pca:Pcar_0744"/>